<comment type="catalytic activity">
    <reaction evidence="8 9">
        <text>2 R'C(R)SH + O2 = R'C(R)S-S(R)CR' + H2O2</text>
        <dbReference type="Rhea" id="RHEA:17357"/>
        <dbReference type="ChEBI" id="CHEBI:15379"/>
        <dbReference type="ChEBI" id="CHEBI:16240"/>
        <dbReference type="ChEBI" id="CHEBI:16520"/>
        <dbReference type="ChEBI" id="CHEBI:17412"/>
        <dbReference type="EC" id="1.8.3.2"/>
    </reaction>
</comment>
<reference evidence="12" key="1">
    <citation type="submission" date="2021-12" db="EMBL/GenBank/DDBJ databases">
        <authorList>
            <person name="King R."/>
        </authorList>
    </citation>
    <scope>NUCLEOTIDE SEQUENCE</scope>
</reference>
<feature type="region of interest" description="Disordered" evidence="10">
    <location>
        <begin position="27"/>
        <end position="47"/>
    </location>
</feature>
<dbReference type="PANTHER" id="PTHR12645:SF0">
    <property type="entry name" value="FAD-LINKED SULFHYDRYL OXIDASE ALR"/>
    <property type="match status" value="1"/>
</dbReference>
<evidence type="ECO:0000256" key="10">
    <source>
        <dbReference type="SAM" id="MobiDB-lite"/>
    </source>
</evidence>
<evidence type="ECO:0000256" key="4">
    <source>
        <dbReference type="ARBA" id="ARBA00022827"/>
    </source>
</evidence>
<sequence length="153" mass="17988">MSRRPSPLDSEQCRQCSSFSDYVRQTKKKDSEAFVEMPRRPDCPLDKDELGSKTWGFLHTMAAKYPKKPDASQQKEMKTFFTIFSKFYPCDHCAEEFREELKQFPPKTESQEALSQWLCKIHNVINVKTGKKEFDCTKVNQRWRDGWIDGSCD</sequence>
<proteinExistence type="predicted"/>
<dbReference type="InterPro" id="IPR039799">
    <property type="entry name" value="ALR/ERV"/>
</dbReference>
<keyword evidence="3 9" id="KW-0285">Flavoprotein</keyword>
<dbReference type="FunFam" id="1.20.120.310:FF:000003">
    <property type="entry name" value="Sulfhydryl oxidase"/>
    <property type="match status" value="1"/>
</dbReference>
<name>A0A9P0AQA7_BRAAE</name>
<dbReference type="InterPro" id="IPR036774">
    <property type="entry name" value="ERV/ALR_sulphydryl_oxid_sf"/>
</dbReference>
<dbReference type="PROSITE" id="PS51324">
    <property type="entry name" value="ERV_ALR"/>
    <property type="match status" value="1"/>
</dbReference>
<evidence type="ECO:0000313" key="12">
    <source>
        <dbReference type="EMBL" id="CAH0546053.1"/>
    </source>
</evidence>
<evidence type="ECO:0000256" key="6">
    <source>
        <dbReference type="ARBA" id="ARBA00023128"/>
    </source>
</evidence>
<dbReference type="Gene3D" id="1.20.120.310">
    <property type="entry name" value="ERV/ALR sulfhydryl oxidase domain"/>
    <property type="match status" value="1"/>
</dbReference>
<keyword evidence="6" id="KW-0496">Mitochondrion</keyword>
<accession>A0A9P0AQA7</accession>
<evidence type="ECO:0000313" key="13">
    <source>
        <dbReference type="Proteomes" id="UP001154078"/>
    </source>
</evidence>
<evidence type="ECO:0000256" key="2">
    <source>
        <dbReference type="ARBA" id="ARBA00004569"/>
    </source>
</evidence>
<evidence type="ECO:0000256" key="5">
    <source>
        <dbReference type="ARBA" id="ARBA00023002"/>
    </source>
</evidence>
<evidence type="ECO:0000256" key="7">
    <source>
        <dbReference type="ARBA" id="ARBA00023157"/>
    </source>
</evidence>
<evidence type="ECO:0000259" key="11">
    <source>
        <dbReference type="PROSITE" id="PS51324"/>
    </source>
</evidence>
<keyword evidence="13" id="KW-1185">Reference proteome</keyword>
<dbReference type="EC" id="1.8.3.2" evidence="9"/>
<dbReference type="SUPFAM" id="SSF69000">
    <property type="entry name" value="FAD-dependent thiol oxidase"/>
    <property type="match status" value="1"/>
</dbReference>
<dbReference type="GO" id="GO:0016971">
    <property type="term" value="F:flavin-dependent sulfhydryl oxidase activity"/>
    <property type="evidence" value="ECO:0007669"/>
    <property type="project" value="InterPro"/>
</dbReference>
<evidence type="ECO:0000256" key="9">
    <source>
        <dbReference type="RuleBase" id="RU371123"/>
    </source>
</evidence>
<keyword evidence="4 9" id="KW-0274">FAD</keyword>
<feature type="domain" description="ERV/ALR sulfhydryl oxidase" evidence="11">
    <location>
        <begin position="43"/>
        <end position="143"/>
    </location>
</feature>
<dbReference type="Pfam" id="PF04777">
    <property type="entry name" value="Evr1_Alr"/>
    <property type="match status" value="1"/>
</dbReference>
<feature type="compositionally biased region" description="Basic and acidic residues" evidence="10">
    <location>
        <begin position="28"/>
        <end position="47"/>
    </location>
</feature>
<dbReference type="InterPro" id="IPR017905">
    <property type="entry name" value="ERV/ALR_sulphydryl_oxidase"/>
</dbReference>
<gene>
    <name evidence="12" type="ORF">MELIAE_LOCUS305</name>
</gene>
<organism evidence="12 13">
    <name type="scientific">Brassicogethes aeneus</name>
    <name type="common">Rape pollen beetle</name>
    <name type="synonym">Meligethes aeneus</name>
    <dbReference type="NCBI Taxonomy" id="1431903"/>
    <lineage>
        <taxon>Eukaryota</taxon>
        <taxon>Metazoa</taxon>
        <taxon>Ecdysozoa</taxon>
        <taxon>Arthropoda</taxon>
        <taxon>Hexapoda</taxon>
        <taxon>Insecta</taxon>
        <taxon>Pterygota</taxon>
        <taxon>Neoptera</taxon>
        <taxon>Endopterygota</taxon>
        <taxon>Coleoptera</taxon>
        <taxon>Polyphaga</taxon>
        <taxon>Cucujiformia</taxon>
        <taxon>Nitidulidae</taxon>
        <taxon>Meligethinae</taxon>
        <taxon>Brassicogethes</taxon>
    </lineage>
</organism>
<dbReference type="EMBL" id="OV121132">
    <property type="protein sequence ID" value="CAH0546053.1"/>
    <property type="molecule type" value="Genomic_DNA"/>
</dbReference>
<dbReference type="GO" id="GO:0005758">
    <property type="term" value="C:mitochondrial intermembrane space"/>
    <property type="evidence" value="ECO:0007669"/>
    <property type="project" value="UniProtKB-SubCell"/>
</dbReference>
<dbReference type="AlphaFoldDB" id="A0A9P0AQA7"/>
<protein>
    <recommendedName>
        <fullName evidence="9">Sulfhydryl oxidase</fullName>
        <ecNumber evidence="9">1.8.3.2</ecNumber>
    </recommendedName>
</protein>
<dbReference type="Proteomes" id="UP001154078">
    <property type="component" value="Chromosome 1"/>
</dbReference>
<evidence type="ECO:0000256" key="3">
    <source>
        <dbReference type="ARBA" id="ARBA00022630"/>
    </source>
</evidence>
<evidence type="ECO:0000256" key="1">
    <source>
        <dbReference type="ARBA" id="ARBA00001974"/>
    </source>
</evidence>
<evidence type="ECO:0000256" key="8">
    <source>
        <dbReference type="ARBA" id="ARBA00048864"/>
    </source>
</evidence>
<dbReference type="GO" id="GO:0050660">
    <property type="term" value="F:flavin adenine dinucleotide binding"/>
    <property type="evidence" value="ECO:0007669"/>
    <property type="project" value="TreeGrafter"/>
</dbReference>
<keyword evidence="7" id="KW-1015">Disulfide bond</keyword>
<comment type="subcellular location">
    <subcellularLocation>
        <location evidence="2">Mitochondrion intermembrane space</location>
    </subcellularLocation>
</comment>
<keyword evidence="5 9" id="KW-0560">Oxidoreductase</keyword>
<dbReference type="OrthoDB" id="17199at2759"/>
<comment type="cofactor">
    <cofactor evidence="1 9">
        <name>FAD</name>
        <dbReference type="ChEBI" id="CHEBI:57692"/>
    </cofactor>
</comment>
<dbReference type="PANTHER" id="PTHR12645">
    <property type="entry name" value="ALR/ERV"/>
    <property type="match status" value="1"/>
</dbReference>